<feature type="transmembrane region" description="Helical" evidence="1">
    <location>
        <begin position="95"/>
        <end position="114"/>
    </location>
</feature>
<name>A0A382UCQ4_9ZZZZ</name>
<reference evidence="3" key="1">
    <citation type="submission" date="2018-05" db="EMBL/GenBank/DDBJ databases">
        <authorList>
            <person name="Lanie J.A."/>
            <person name="Ng W.-L."/>
            <person name="Kazmierczak K.M."/>
            <person name="Andrzejewski T.M."/>
            <person name="Davidsen T.M."/>
            <person name="Wayne K.J."/>
            <person name="Tettelin H."/>
            <person name="Glass J.I."/>
            <person name="Rusch D."/>
            <person name="Podicherti R."/>
            <person name="Tsui H.-C.T."/>
            <person name="Winkler M.E."/>
        </authorList>
    </citation>
    <scope>NUCLEOTIDE SEQUENCE</scope>
</reference>
<dbReference type="SUPFAM" id="SSF103481">
    <property type="entry name" value="Multidrug resistance efflux transporter EmrE"/>
    <property type="match status" value="2"/>
</dbReference>
<sequence>MYLSIICIILAQACFTTLDMAIKFLSGDYALHQITLIRAIVAILFTLLVLVPIDGGYKSLLSKRIGLHLIRGFGIVVANLCFFTALVTIPLAETTAIFFIAPLLITSLSVFLIGEKVGMRSWMAVFVGLLGVMVMFRPDLGVFNAAYMLPLAAALVYSLVQIATRIMGEAEKASTMVFYIQLNHIFFSGLMGLIFGDGNLADQSQPINYYLFRAWVLPIWQDLMIMLGIGFLGGLGAYFMSNAYRISKAGIIAPFEYVAIPFSIFWSITIFGDWPD</sequence>
<feature type="domain" description="EamA" evidence="2">
    <location>
        <begin position="4"/>
        <end position="136"/>
    </location>
</feature>
<gene>
    <name evidence="3" type="ORF">METZ01_LOCUS384908</name>
</gene>
<accession>A0A382UCQ4</accession>
<dbReference type="EMBL" id="UINC01143243">
    <property type="protein sequence ID" value="SVD32054.1"/>
    <property type="molecule type" value="Genomic_DNA"/>
</dbReference>
<feature type="non-terminal residue" evidence="3">
    <location>
        <position position="276"/>
    </location>
</feature>
<evidence type="ECO:0000313" key="3">
    <source>
        <dbReference type="EMBL" id="SVD32054.1"/>
    </source>
</evidence>
<feature type="transmembrane region" description="Helical" evidence="1">
    <location>
        <begin position="121"/>
        <end position="138"/>
    </location>
</feature>
<proteinExistence type="predicted"/>
<dbReference type="InterPro" id="IPR037185">
    <property type="entry name" value="EmrE-like"/>
</dbReference>
<feature type="transmembrane region" description="Helical" evidence="1">
    <location>
        <begin position="176"/>
        <end position="195"/>
    </location>
</feature>
<keyword evidence="1" id="KW-1133">Transmembrane helix</keyword>
<evidence type="ECO:0000256" key="1">
    <source>
        <dbReference type="SAM" id="Phobius"/>
    </source>
</evidence>
<dbReference type="PANTHER" id="PTHR22911:SF103">
    <property type="entry name" value="BLR2811 PROTEIN"/>
    <property type="match status" value="1"/>
</dbReference>
<protein>
    <recommendedName>
        <fullName evidence="2">EamA domain-containing protein</fullName>
    </recommendedName>
</protein>
<dbReference type="AlphaFoldDB" id="A0A382UCQ4"/>
<dbReference type="GO" id="GO:0016020">
    <property type="term" value="C:membrane"/>
    <property type="evidence" value="ECO:0007669"/>
    <property type="project" value="InterPro"/>
</dbReference>
<dbReference type="Pfam" id="PF00892">
    <property type="entry name" value="EamA"/>
    <property type="match status" value="1"/>
</dbReference>
<evidence type="ECO:0000259" key="2">
    <source>
        <dbReference type="Pfam" id="PF00892"/>
    </source>
</evidence>
<dbReference type="PANTHER" id="PTHR22911">
    <property type="entry name" value="ACYL-MALONYL CONDENSING ENZYME-RELATED"/>
    <property type="match status" value="1"/>
</dbReference>
<keyword evidence="1" id="KW-0812">Transmembrane</keyword>
<organism evidence="3">
    <name type="scientific">marine metagenome</name>
    <dbReference type="NCBI Taxonomy" id="408172"/>
    <lineage>
        <taxon>unclassified sequences</taxon>
        <taxon>metagenomes</taxon>
        <taxon>ecological metagenomes</taxon>
    </lineage>
</organism>
<feature type="transmembrane region" description="Helical" evidence="1">
    <location>
        <begin position="69"/>
        <end position="89"/>
    </location>
</feature>
<keyword evidence="1" id="KW-0472">Membrane</keyword>
<feature type="transmembrane region" description="Helical" evidence="1">
    <location>
        <begin position="36"/>
        <end position="57"/>
    </location>
</feature>
<feature type="transmembrane region" description="Helical" evidence="1">
    <location>
        <begin position="144"/>
        <end position="164"/>
    </location>
</feature>
<dbReference type="InterPro" id="IPR000620">
    <property type="entry name" value="EamA_dom"/>
</dbReference>
<feature type="transmembrane region" description="Helical" evidence="1">
    <location>
        <begin position="215"/>
        <end position="239"/>
    </location>
</feature>
<feature type="transmembrane region" description="Helical" evidence="1">
    <location>
        <begin position="251"/>
        <end position="271"/>
    </location>
</feature>